<dbReference type="STRING" id="391626.OAN307_c26410"/>
<dbReference type="HOGENOM" id="CLU_672388_0_0_5"/>
<dbReference type="EMBL" id="CP003740">
    <property type="protein sequence ID" value="AGI68230.1"/>
    <property type="molecule type" value="Genomic_DNA"/>
</dbReference>
<keyword evidence="2" id="KW-1185">Reference proteome</keyword>
<proteinExistence type="predicted"/>
<evidence type="ECO:0000313" key="2">
    <source>
        <dbReference type="Proteomes" id="UP000005307"/>
    </source>
</evidence>
<dbReference type="OrthoDB" id="9956360at2"/>
<sequence>MYILERQLPGKFQSLPSPFGKAALPAASDGAPAEPRLYSPRWRWSAALSAPPPVLGEAPQCHPLDILGVLDPVPAAASIHCALPEVTLSATERATQAFGAPPFAILLAILAVYETRLPAALQASSDDPPPRIGLFGPGAAAVRRAAIAINPKAGRHLIDLYAVRGIPDDPNEDPLPRGIWPVLCSAYLPARPASALPPMPLPTVLAHSAHEIPQRRAFAAERAKCSHRRVLMSICADDAEALHLPPDVRSRVTALPGLMDCLYAALSVLAAPDGALGPIRRFERSMGANLADEMAESAFELAMIARAHLIAFYARVRPAHTGPVHRAAAAMLRHRPQFISPTTLTSGVIGQDLRILEAAGWLEARDMETAHGLAHRFMPSDAFVRLDIRELPKKRASWPYPVSVVCDRE</sequence>
<organism evidence="1 2">
    <name type="scientific">Octadecabacter antarcticus 307</name>
    <dbReference type="NCBI Taxonomy" id="391626"/>
    <lineage>
        <taxon>Bacteria</taxon>
        <taxon>Pseudomonadati</taxon>
        <taxon>Pseudomonadota</taxon>
        <taxon>Alphaproteobacteria</taxon>
        <taxon>Rhodobacterales</taxon>
        <taxon>Roseobacteraceae</taxon>
        <taxon>Octadecabacter</taxon>
    </lineage>
</organism>
<dbReference type="AlphaFoldDB" id="M9REJ1"/>
<accession>M9REJ1</accession>
<reference evidence="1 2" key="1">
    <citation type="journal article" date="2013" name="PLoS ONE">
        <title>Poles Apart: Arctic and Antarctic Octadecabacter strains Share High Genome Plasticity and a New Type of Xanthorhodopsin.</title>
        <authorList>
            <person name="Vollmers J."/>
            <person name="Voget S."/>
            <person name="Dietrich S."/>
            <person name="Gollnow K."/>
            <person name="Smits M."/>
            <person name="Meyer K."/>
            <person name="Brinkhoff T."/>
            <person name="Simon M."/>
            <person name="Daniel R."/>
        </authorList>
    </citation>
    <scope>NUCLEOTIDE SEQUENCE [LARGE SCALE GENOMIC DNA]</scope>
    <source>
        <strain evidence="1 2">307</strain>
    </source>
</reference>
<dbReference type="KEGG" id="oat:OAN307_c26410"/>
<protein>
    <submittedName>
        <fullName evidence="1">Uncharacterized protein</fullName>
    </submittedName>
</protein>
<dbReference type="RefSeq" id="WP_015500231.1">
    <property type="nucleotide sequence ID" value="NC_020911.1"/>
</dbReference>
<gene>
    <name evidence="1" type="ORF">OAN307_c26410</name>
</gene>
<dbReference type="Proteomes" id="UP000005307">
    <property type="component" value="Chromosome"/>
</dbReference>
<evidence type="ECO:0000313" key="1">
    <source>
        <dbReference type="EMBL" id="AGI68230.1"/>
    </source>
</evidence>
<name>M9REJ1_9RHOB</name>